<dbReference type="AlphaFoldDB" id="A0A023FBZ8"/>
<sequence length="134" mass="14573">VFVKSLQTLMAVVCAAGFVGTEVAPGEESCLSCCHERRLCEQQSCFFSPGTCSVPASAADCIVSARLSSVLGNDGLKTFDEYCRFPCTRKDTGLVPVFKWGSRSVVQIFLPNKSCEVVGLPIHFARSIQSWLEK</sequence>
<reference evidence="2" key="1">
    <citation type="submission" date="2014-03" db="EMBL/GenBank/DDBJ databases">
        <title>The sialotranscriptome of Amblyomma triste, Amblyomma parvum and Amblyomma cajennense ticks, uncovered by 454-based RNA-seq.</title>
        <authorList>
            <person name="Garcia G.R."/>
            <person name="Gardinassi L.G."/>
            <person name="Ribeiro J.M."/>
            <person name="Anatriello E."/>
            <person name="Ferreira B.R."/>
            <person name="Moreira H.N."/>
            <person name="Mafra C."/>
            <person name="Olegario M.M."/>
            <person name="Szabo P.J."/>
            <person name="Miranda-Santos I.K."/>
            <person name="Maruyama S.R."/>
        </authorList>
    </citation>
    <scope>NUCLEOTIDE SEQUENCE</scope>
    <source>
        <strain evidence="2">Uberlandia</strain>
        <tissue evidence="2">Salivary glands</tissue>
    </source>
</reference>
<feature type="non-terminal residue" evidence="2">
    <location>
        <position position="1"/>
    </location>
</feature>
<evidence type="ECO:0000256" key="1">
    <source>
        <dbReference type="SAM" id="SignalP"/>
    </source>
</evidence>
<feature type="signal peptide" evidence="1">
    <location>
        <begin position="1"/>
        <end position="21"/>
    </location>
</feature>
<feature type="chain" id="PRO_5001515217" evidence="1">
    <location>
        <begin position="22"/>
        <end position="134"/>
    </location>
</feature>
<keyword evidence="1" id="KW-0732">Signal</keyword>
<proteinExistence type="evidence at transcript level"/>
<protein>
    <submittedName>
        <fullName evidence="2">Putative secreted protein</fullName>
    </submittedName>
</protein>
<dbReference type="EMBL" id="GBBK01005440">
    <property type="protein sequence ID" value="JAC19042.1"/>
    <property type="molecule type" value="mRNA"/>
</dbReference>
<accession>A0A023FBZ8</accession>
<name>A0A023FBZ8_AMBCJ</name>
<evidence type="ECO:0000313" key="2">
    <source>
        <dbReference type="EMBL" id="JAC19042.1"/>
    </source>
</evidence>
<organism evidence="2">
    <name type="scientific">Amblyomma cajennense</name>
    <name type="common">Cayenne tick</name>
    <name type="synonym">Acarus cajennensis</name>
    <dbReference type="NCBI Taxonomy" id="34607"/>
    <lineage>
        <taxon>Eukaryota</taxon>
        <taxon>Metazoa</taxon>
        <taxon>Ecdysozoa</taxon>
        <taxon>Arthropoda</taxon>
        <taxon>Chelicerata</taxon>
        <taxon>Arachnida</taxon>
        <taxon>Acari</taxon>
        <taxon>Parasitiformes</taxon>
        <taxon>Ixodida</taxon>
        <taxon>Ixodoidea</taxon>
        <taxon>Ixodidae</taxon>
        <taxon>Amblyomminae</taxon>
        <taxon>Amblyomma</taxon>
    </lineage>
</organism>